<name>A0A2K8L1N4_9PROT</name>
<accession>A0A2K8L1N4</accession>
<dbReference type="Proteomes" id="UP000231637">
    <property type="component" value="Chromosome"/>
</dbReference>
<dbReference type="PRINTS" id="PR00081">
    <property type="entry name" value="GDHRDH"/>
</dbReference>
<dbReference type="InterPro" id="IPR052184">
    <property type="entry name" value="SDR_enzymes"/>
</dbReference>
<dbReference type="Pfam" id="PF00106">
    <property type="entry name" value="adh_short"/>
    <property type="match status" value="1"/>
</dbReference>
<dbReference type="InterPro" id="IPR036291">
    <property type="entry name" value="NAD(P)-bd_dom_sf"/>
</dbReference>
<reference evidence="1 2" key="1">
    <citation type="submission" date="2016-12" db="EMBL/GenBank/DDBJ databases">
        <title>Isolation and genomic insights into novel planktonic Zetaproteobacteria from stratified waters of the Chesapeake Bay.</title>
        <authorList>
            <person name="McAllister S.M."/>
            <person name="Kato S."/>
            <person name="Chan C.S."/>
            <person name="Chiu B.K."/>
            <person name="Field E.K."/>
        </authorList>
    </citation>
    <scope>NUCLEOTIDE SEQUENCE [LARGE SCALE GENOMIC DNA]</scope>
    <source>
        <strain evidence="1 2">CP-8</strain>
    </source>
</reference>
<protein>
    <submittedName>
        <fullName evidence="1">Short chain dehydrogenase</fullName>
    </submittedName>
</protein>
<dbReference type="EMBL" id="CP018800">
    <property type="protein sequence ID" value="ATX80992.1"/>
    <property type="molecule type" value="Genomic_DNA"/>
</dbReference>
<dbReference type="RefSeq" id="WP_100264521.1">
    <property type="nucleotide sequence ID" value="NZ_CP018800.1"/>
</dbReference>
<evidence type="ECO:0000313" key="1">
    <source>
        <dbReference type="EMBL" id="ATX80992.1"/>
    </source>
</evidence>
<dbReference type="Gene3D" id="3.40.50.720">
    <property type="entry name" value="NAD(P)-binding Rossmann-like Domain"/>
    <property type="match status" value="1"/>
</dbReference>
<dbReference type="AlphaFoldDB" id="A0A2K8L1N4"/>
<organism evidence="1 2">
    <name type="scientific">Mariprofundus ferrinatatus</name>
    <dbReference type="NCBI Taxonomy" id="1921087"/>
    <lineage>
        <taxon>Bacteria</taxon>
        <taxon>Pseudomonadati</taxon>
        <taxon>Pseudomonadota</taxon>
        <taxon>Candidatius Mariprofundia</taxon>
        <taxon>Mariprofundales</taxon>
        <taxon>Mariprofundaceae</taxon>
        <taxon>Mariprofundus</taxon>
    </lineage>
</organism>
<gene>
    <name evidence="1" type="ORF">Ga0123462_0113</name>
</gene>
<sequence length="142" mass="14893">MRGQSLAKVTGETMLQVFNIDCVGPLRVVQRLAERVAVAKGVIANVSSKMGSSEDNSSGGTYAYRAAKAGLVIVSKSMAVDLAPLGVQVITLHPGWVATDMTGNSGLIDVDTSVAGMCRVINEARDYSPGQFIAFDGKVVPY</sequence>
<dbReference type="OrthoDB" id="5786478at2"/>
<proteinExistence type="predicted"/>
<dbReference type="PANTHER" id="PTHR45458">
    <property type="entry name" value="SHORT-CHAIN DEHYDROGENASE/REDUCTASE SDR"/>
    <property type="match status" value="1"/>
</dbReference>
<dbReference type="GO" id="GO:0016616">
    <property type="term" value="F:oxidoreductase activity, acting on the CH-OH group of donors, NAD or NADP as acceptor"/>
    <property type="evidence" value="ECO:0007669"/>
    <property type="project" value="TreeGrafter"/>
</dbReference>
<dbReference type="InterPro" id="IPR002347">
    <property type="entry name" value="SDR_fam"/>
</dbReference>
<dbReference type="KEGG" id="mfn:Ga0123462_0113"/>
<evidence type="ECO:0000313" key="2">
    <source>
        <dbReference type="Proteomes" id="UP000231637"/>
    </source>
</evidence>
<keyword evidence="2" id="KW-1185">Reference proteome</keyword>
<dbReference type="SUPFAM" id="SSF51735">
    <property type="entry name" value="NAD(P)-binding Rossmann-fold domains"/>
    <property type="match status" value="1"/>
</dbReference>
<dbReference type="PANTHER" id="PTHR45458:SF1">
    <property type="entry name" value="SHORT CHAIN DEHYDROGENASE"/>
    <property type="match status" value="1"/>
</dbReference>